<evidence type="ECO:0000313" key="2">
    <source>
        <dbReference type="Proteomes" id="UP000502894"/>
    </source>
</evidence>
<accession>A0A6F8T5J5</accession>
<name>A0A6F8T5J5_9GAMM</name>
<protein>
    <submittedName>
        <fullName evidence="1">Uncharacterized protein</fullName>
    </submittedName>
</protein>
<dbReference type="KEGG" id="lant:TUM19329_17810"/>
<gene>
    <name evidence="1" type="ORF">TUM19329_17810</name>
</gene>
<dbReference type="Proteomes" id="UP000502894">
    <property type="component" value="Chromosome"/>
</dbReference>
<dbReference type="AlphaFoldDB" id="A0A6F8T5J5"/>
<organism evidence="1 2">
    <name type="scientific">Legionella antarctica</name>
    <dbReference type="NCBI Taxonomy" id="2708020"/>
    <lineage>
        <taxon>Bacteria</taxon>
        <taxon>Pseudomonadati</taxon>
        <taxon>Pseudomonadota</taxon>
        <taxon>Gammaproteobacteria</taxon>
        <taxon>Legionellales</taxon>
        <taxon>Legionellaceae</taxon>
        <taxon>Legionella</taxon>
    </lineage>
</organism>
<sequence>MPQAKYKASEKASVIGVALFLNPEWGEKTSGHRTARAAGGILVAFASRFQPWMAKINHELSDTIVAIDLLYKPQSVLPIVVYI</sequence>
<dbReference type="EMBL" id="AP022839">
    <property type="protein sequence ID" value="BCA95420.1"/>
    <property type="molecule type" value="Genomic_DNA"/>
</dbReference>
<keyword evidence="2" id="KW-1185">Reference proteome</keyword>
<evidence type="ECO:0000313" key="1">
    <source>
        <dbReference type="EMBL" id="BCA95420.1"/>
    </source>
</evidence>
<proteinExistence type="predicted"/>
<reference evidence="1" key="1">
    <citation type="journal article" date="2020" name="Microbiol. Resour. Announc.">
        <title>Complete Genome Sequence of Novel Psychrotolerant Legionella Strain TUM19329, Isolated from Antarctic Lake Sediment.</title>
        <authorList>
            <person name="Shimada S."/>
            <person name="Nakai R."/>
            <person name="Aoki K."/>
            <person name="Shimoeda N."/>
            <person name="Ohno G."/>
            <person name="Miyazaki Y."/>
            <person name="Kudoh S."/>
            <person name="Imura S."/>
            <person name="Watanabe K."/>
            <person name="Ishii Y."/>
            <person name="Tateda K."/>
        </authorList>
    </citation>
    <scope>NUCLEOTIDE SEQUENCE [LARGE SCALE GENOMIC DNA]</scope>
    <source>
        <strain evidence="1">TUM19329</strain>
    </source>
</reference>